<evidence type="ECO:0000259" key="1">
    <source>
        <dbReference type="Pfam" id="PF14372"/>
    </source>
</evidence>
<evidence type="ECO:0000313" key="3">
    <source>
        <dbReference type="Proteomes" id="UP001454036"/>
    </source>
</evidence>
<dbReference type="Pfam" id="PF14372">
    <property type="entry name" value="hAT-like_RNase-H"/>
    <property type="match status" value="1"/>
</dbReference>
<sequence>MLLYIAVVLDPRYKLKLISYCLQQVYEDSSGESMSQMVKDELYTLFHQYESCSVDYVTGTQFVGGSSKVVDNILGAFGFLKKNWLRTKAIPVFLKTEVDESEEKEHKDPVPTLKIILEDKHLIPEWRLFQVQDPLGLVIMERGEELGKYVDFNTFAKGEFGNWIVLQPFLARRVRLK</sequence>
<protein>
    <recommendedName>
        <fullName evidence="1">hAT-like transposase RNase-H fold domain-containing protein</fullName>
    </recommendedName>
</protein>
<dbReference type="AlphaFoldDB" id="A0AAV3QFU1"/>
<evidence type="ECO:0000313" key="2">
    <source>
        <dbReference type="EMBL" id="GAA0161495.1"/>
    </source>
</evidence>
<accession>A0AAV3QFU1</accession>
<dbReference type="GO" id="GO:0003677">
    <property type="term" value="F:DNA binding"/>
    <property type="evidence" value="ECO:0007669"/>
    <property type="project" value="InterPro"/>
</dbReference>
<gene>
    <name evidence="2" type="ORF">LIER_17796</name>
</gene>
<reference evidence="2 3" key="1">
    <citation type="submission" date="2024-01" db="EMBL/GenBank/DDBJ databases">
        <title>The complete chloroplast genome sequence of Lithospermum erythrorhizon: insights into the phylogenetic relationship among Boraginaceae species and the maternal lineages of purple gromwells.</title>
        <authorList>
            <person name="Okada T."/>
            <person name="Watanabe K."/>
        </authorList>
    </citation>
    <scope>NUCLEOTIDE SEQUENCE [LARGE SCALE GENOMIC DNA]</scope>
</reference>
<dbReference type="EMBL" id="BAABME010004192">
    <property type="protein sequence ID" value="GAA0161495.1"/>
    <property type="molecule type" value="Genomic_DNA"/>
</dbReference>
<proteinExistence type="predicted"/>
<dbReference type="InterPro" id="IPR025525">
    <property type="entry name" value="hAT-like_transposase_RNase-H"/>
</dbReference>
<dbReference type="Proteomes" id="UP001454036">
    <property type="component" value="Unassembled WGS sequence"/>
</dbReference>
<keyword evidence="3" id="KW-1185">Reference proteome</keyword>
<name>A0AAV3QFU1_LITER</name>
<feature type="domain" description="hAT-like transposase RNase-H fold" evidence="1">
    <location>
        <begin position="1"/>
        <end position="49"/>
    </location>
</feature>
<organism evidence="2 3">
    <name type="scientific">Lithospermum erythrorhizon</name>
    <name type="common">Purple gromwell</name>
    <name type="synonym">Lithospermum officinale var. erythrorhizon</name>
    <dbReference type="NCBI Taxonomy" id="34254"/>
    <lineage>
        <taxon>Eukaryota</taxon>
        <taxon>Viridiplantae</taxon>
        <taxon>Streptophyta</taxon>
        <taxon>Embryophyta</taxon>
        <taxon>Tracheophyta</taxon>
        <taxon>Spermatophyta</taxon>
        <taxon>Magnoliopsida</taxon>
        <taxon>eudicotyledons</taxon>
        <taxon>Gunneridae</taxon>
        <taxon>Pentapetalae</taxon>
        <taxon>asterids</taxon>
        <taxon>lamiids</taxon>
        <taxon>Boraginales</taxon>
        <taxon>Boraginaceae</taxon>
        <taxon>Boraginoideae</taxon>
        <taxon>Lithospermeae</taxon>
        <taxon>Lithospermum</taxon>
    </lineage>
</organism>
<comment type="caution">
    <text evidence="2">The sequence shown here is derived from an EMBL/GenBank/DDBJ whole genome shotgun (WGS) entry which is preliminary data.</text>
</comment>